<evidence type="ECO:0000313" key="3">
    <source>
        <dbReference type="EMBL" id="TVU68184.1"/>
    </source>
</evidence>
<dbReference type="Proteomes" id="UP000319941">
    <property type="component" value="Unassembled WGS sequence"/>
</dbReference>
<gene>
    <name evidence="3" type="ORF">FQP86_15385</name>
</gene>
<dbReference type="OrthoDB" id="9797551at2"/>
<organism evidence="3 4">
    <name type="scientific">Cobetia crustatorum</name>
    <dbReference type="NCBI Taxonomy" id="553385"/>
    <lineage>
        <taxon>Bacteria</taxon>
        <taxon>Pseudomonadati</taxon>
        <taxon>Pseudomonadota</taxon>
        <taxon>Gammaproteobacteria</taxon>
        <taxon>Oceanospirillales</taxon>
        <taxon>Halomonadaceae</taxon>
        <taxon>Cobetia</taxon>
    </lineage>
</organism>
<reference evidence="3 4" key="1">
    <citation type="submission" date="2019-07" db="EMBL/GenBank/DDBJ databases">
        <title>Diversity of Bacteria from Kongsfjorden, Arctic.</title>
        <authorList>
            <person name="Yu Y."/>
        </authorList>
    </citation>
    <scope>NUCLEOTIDE SEQUENCE [LARGE SCALE GENOMIC DNA]</scope>
    <source>
        <strain evidence="3 4">SM1923</strain>
    </source>
</reference>
<name>A0A558HGE9_9GAMM</name>
<dbReference type="Gene3D" id="3.30.110.40">
    <property type="entry name" value="TusA-like domain"/>
    <property type="match status" value="1"/>
</dbReference>
<keyword evidence="3" id="KW-0808">Transferase</keyword>
<evidence type="ECO:0000259" key="2">
    <source>
        <dbReference type="PROSITE" id="PS01148"/>
    </source>
</evidence>
<dbReference type="PANTHER" id="PTHR33279">
    <property type="entry name" value="SULFUR CARRIER PROTEIN YEDF-RELATED"/>
    <property type="match status" value="1"/>
</dbReference>
<dbReference type="PANTHER" id="PTHR33279:SF6">
    <property type="entry name" value="SULFUR CARRIER PROTEIN YEDF-RELATED"/>
    <property type="match status" value="1"/>
</dbReference>
<accession>A0A558HGE9</accession>
<dbReference type="Pfam" id="PF01206">
    <property type="entry name" value="TusA"/>
    <property type="match status" value="1"/>
</dbReference>
<dbReference type="SUPFAM" id="SSF64307">
    <property type="entry name" value="SirA-like"/>
    <property type="match status" value="1"/>
</dbReference>
<keyword evidence="4" id="KW-1185">Reference proteome</keyword>
<evidence type="ECO:0000256" key="1">
    <source>
        <dbReference type="ARBA" id="ARBA00008984"/>
    </source>
</evidence>
<sequence length="88" mass="9396">MIDPKSGTDVQQLDARGLHCPLPLLRTKLTLASMAAGEQLEVLASDAGAWGDIPAYLALSDHALISREETASGDYRFLIAVQSEETPS</sequence>
<feature type="domain" description="UPF0033" evidence="2">
    <location>
        <begin position="13"/>
        <end position="37"/>
    </location>
</feature>
<dbReference type="CDD" id="cd00291">
    <property type="entry name" value="SirA_YedF_YeeD"/>
    <property type="match status" value="1"/>
</dbReference>
<dbReference type="STRING" id="553385.GCA_000591415_00468"/>
<dbReference type="InterPro" id="IPR036868">
    <property type="entry name" value="TusA-like_sf"/>
</dbReference>
<comment type="similarity">
    <text evidence="1">Belongs to the sulfur carrier protein TusA family.</text>
</comment>
<comment type="caution">
    <text evidence="3">The sequence shown here is derived from an EMBL/GenBank/DDBJ whole genome shotgun (WGS) entry which is preliminary data.</text>
</comment>
<dbReference type="GO" id="GO:0016740">
    <property type="term" value="F:transferase activity"/>
    <property type="evidence" value="ECO:0007669"/>
    <property type="project" value="UniProtKB-KW"/>
</dbReference>
<dbReference type="AlphaFoldDB" id="A0A558HGE9"/>
<protein>
    <submittedName>
        <fullName evidence="3">Sulfurtransferase TusA family protein</fullName>
    </submittedName>
</protein>
<proteinExistence type="inferred from homology"/>
<evidence type="ECO:0000313" key="4">
    <source>
        <dbReference type="Proteomes" id="UP000319941"/>
    </source>
</evidence>
<dbReference type="PROSITE" id="PS01148">
    <property type="entry name" value="UPF0033"/>
    <property type="match status" value="1"/>
</dbReference>
<dbReference type="EMBL" id="VNFH01000011">
    <property type="protein sequence ID" value="TVU68184.1"/>
    <property type="molecule type" value="Genomic_DNA"/>
</dbReference>
<dbReference type="InterPro" id="IPR001455">
    <property type="entry name" value="TusA-like"/>
</dbReference>